<keyword evidence="2" id="KW-1185">Reference proteome</keyword>
<dbReference type="EMBL" id="VUJX02000010">
    <property type="protein sequence ID" value="KAL0930915.1"/>
    <property type="molecule type" value="Genomic_DNA"/>
</dbReference>
<keyword evidence="1" id="KW-0808">Transferase</keyword>
<dbReference type="Proteomes" id="UP000805649">
    <property type="component" value="Unassembled WGS sequence"/>
</dbReference>
<evidence type="ECO:0000313" key="1">
    <source>
        <dbReference type="EMBL" id="KAL0930915.1"/>
    </source>
</evidence>
<evidence type="ECO:0000313" key="2">
    <source>
        <dbReference type="Proteomes" id="UP000805649"/>
    </source>
</evidence>
<name>A0ACC3YGB8_COLTU</name>
<organism evidence="1 2">
    <name type="scientific">Colletotrichum truncatum</name>
    <name type="common">Anthracnose fungus</name>
    <name type="synonym">Colletotrichum capsici</name>
    <dbReference type="NCBI Taxonomy" id="5467"/>
    <lineage>
        <taxon>Eukaryota</taxon>
        <taxon>Fungi</taxon>
        <taxon>Dikarya</taxon>
        <taxon>Ascomycota</taxon>
        <taxon>Pezizomycotina</taxon>
        <taxon>Sordariomycetes</taxon>
        <taxon>Hypocreomycetidae</taxon>
        <taxon>Glomerellales</taxon>
        <taxon>Glomerellaceae</taxon>
        <taxon>Colletotrichum</taxon>
        <taxon>Colletotrichum truncatum species complex</taxon>
    </lineage>
</organism>
<gene>
    <name evidence="1" type="ORF">CTRU02_213650</name>
</gene>
<comment type="caution">
    <text evidence="1">The sequence shown here is derived from an EMBL/GenBank/DDBJ whole genome shotgun (WGS) entry which is preliminary data.</text>
</comment>
<reference evidence="1 2" key="1">
    <citation type="journal article" date="2020" name="Phytopathology">
        <title>Genome Sequence Resources of Colletotrichum truncatum, C. plurivorum, C. musicola, and C. sojae: Four Species Pathogenic to Soybean (Glycine max).</title>
        <authorList>
            <person name="Rogerio F."/>
            <person name="Boufleur T.R."/>
            <person name="Ciampi-Guillardi M."/>
            <person name="Sukno S.A."/>
            <person name="Thon M.R."/>
            <person name="Massola Junior N.S."/>
            <person name="Baroncelli R."/>
        </authorList>
    </citation>
    <scope>NUCLEOTIDE SEQUENCE [LARGE SCALE GENOMIC DNA]</scope>
    <source>
        <strain evidence="1 2">CMES1059</strain>
    </source>
</reference>
<accession>A0ACC3YGB8</accession>
<protein>
    <submittedName>
        <fullName evidence="1">Adenosine kinase (PfkB family carbohydrate kinase)</fullName>
    </submittedName>
</protein>
<keyword evidence="1" id="KW-0418">Kinase</keyword>
<proteinExistence type="predicted"/>
<sequence length="466" mass="50882">MYSSRSVTALTRCLTRHRCAPSKSSRLATAAISLNATATRTFSNRPTIPTTVLPSESSAARPQARSFHHPTSSYWSNPTITSYNTCRRSTKINIFENSSLPSHRLFHTTSIHPRIPQLNKMAPKEFRLLCLENPLLDIQAVGDEALLEKYGLKANDAILAEEKHLGIYEDLLNNYDAKLIAGGAAQNTARGAQYILSPNSVVYLGGVGDDKYASILQDAVKTAGLRVEYRVDPKIPTGRCGVVITGHNRSMCTDLGAANHYDLEHLTRPDVWALVEGAQAYYIGGYHFTVCPPAIQKLAEEAAKNNKIFAVSLSAPFIPQFFKDPLDASAPYWDYVIGNETEAAAYAESHNVGTTDLKEIAKHLANLPKENKQRKRVAIITQGTDPTLVAVQGEDNVKEYPVKPIAKEQINDTNGAGDAFAGGLMAGLVDGKSLDESIDMGQWLAKLSIQELGPSYPFPKQTYSSS</sequence>